<dbReference type="InterPro" id="IPR023187">
    <property type="entry name" value="Tscrpt_reg_MarR-type_CS"/>
</dbReference>
<evidence type="ECO:0000256" key="1">
    <source>
        <dbReference type="ARBA" id="ARBA00023015"/>
    </source>
</evidence>
<reference evidence="5 7" key="1">
    <citation type="journal article" date="2017" name="PLoS ONE">
        <title>Development of a real-time PCR for detection of Staphylococcus pseudintermedius using a novel automated comparison of whole-genome sequences.</title>
        <authorList>
            <person name="Verstappen K.M."/>
            <person name="Huijbregts L."/>
            <person name="Spaninks M."/>
            <person name="Wagenaar J.A."/>
            <person name="Fluit A.C."/>
            <person name="Duim B."/>
        </authorList>
    </citation>
    <scope>NUCLEOTIDE SEQUENCE [LARGE SCALE GENOMIC DNA]</scope>
    <source>
        <strain evidence="5 7">15S02591-1</strain>
    </source>
</reference>
<organism evidence="5 7">
    <name type="scientific">Staphylococcus delphini</name>
    <dbReference type="NCBI Taxonomy" id="53344"/>
    <lineage>
        <taxon>Bacteria</taxon>
        <taxon>Bacillati</taxon>
        <taxon>Bacillota</taxon>
        <taxon>Bacilli</taxon>
        <taxon>Bacillales</taxon>
        <taxon>Staphylococcaceae</taxon>
        <taxon>Staphylococcus</taxon>
        <taxon>Staphylococcus intermedius group</taxon>
    </lineage>
</organism>
<evidence type="ECO:0000313" key="6">
    <source>
        <dbReference type="EMBL" id="RIZ50175.1"/>
    </source>
</evidence>
<dbReference type="InterPro" id="IPR036388">
    <property type="entry name" value="WH-like_DNA-bd_sf"/>
</dbReference>
<gene>
    <name evidence="5" type="ORF">B5C07_02355</name>
    <name evidence="6" type="ORF">CDL68_11715</name>
</gene>
<dbReference type="InterPro" id="IPR011991">
    <property type="entry name" value="ArsR-like_HTH"/>
</dbReference>
<dbReference type="PANTHER" id="PTHR35790">
    <property type="entry name" value="HTH-TYPE TRANSCRIPTIONAL REGULATOR PCHR"/>
    <property type="match status" value="1"/>
</dbReference>
<dbReference type="InterPro" id="IPR000835">
    <property type="entry name" value="HTH_MarR-typ"/>
</dbReference>
<evidence type="ECO:0000313" key="5">
    <source>
        <dbReference type="EMBL" id="PCF51791.1"/>
    </source>
</evidence>
<protein>
    <submittedName>
        <fullName evidence="5">MarR family transcriptional regulator</fullName>
    </submittedName>
</protein>
<dbReference type="InterPro" id="IPR036390">
    <property type="entry name" value="WH_DNA-bd_sf"/>
</dbReference>
<dbReference type="GO" id="GO:0003677">
    <property type="term" value="F:DNA binding"/>
    <property type="evidence" value="ECO:0007669"/>
    <property type="project" value="UniProtKB-KW"/>
</dbReference>
<sequence>METQKKVILTLQQFIIERENANKRRQNFKDNNEHHLSLTQFHILELIANNDKANNKFLANKLNISNPAITKSIKKLLSRGLVIEEHNHNNKREIHYKLTEDGAQLSSVHDKLHQRAVKSYEDVLNVFDENELNVIVKFLERSIQALKKEDADNNDQTEK</sequence>
<evidence type="ECO:0000259" key="4">
    <source>
        <dbReference type="PROSITE" id="PS50995"/>
    </source>
</evidence>
<dbReference type="Pfam" id="PF01047">
    <property type="entry name" value="MarR"/>
    <property type="match status" value="1"/>
</dbReference>
<comment type="caution">
    <text evidence="5">The sequence shown here is derived from an EMBL/GenBank/DDBJ whole genome shotgun (WGS) entry which is preliminary data.</text>
</comment>
<reference evidence="6 8" key="2">
    <citation type="submission" date="2017-06" db="EMBL/GenBank/DDBJ databases">
        <title>Identification of a new gene, sdsY, involved in staphylococcal internalization in non-professional phagocytic cells (NPPCs).</title>
        <authorList>
            <person name="Maali Y."/>
            <person name="Martins-Simoes P."/>
            <person name="Trouillet-Assant S."/>
            <person name="Laurent F."/>
            <person name="Diot A."/>
            <person name="Verhoeven P."/>
            <person name="Bouvard D."/>
            <person name="Vandenesch F."/>
            <person name="Bes M."/>
        </authorList>
    </citation>
    <scope>NUCLEOTIDE SEQUENCE [LARGE SCALE GENOMIC DNA]</scope>
    <source>
        <strain evidence="6 8">Heidy</strain>
    </source>
</reference>
<dbReference type="PANTHER" id="PTHR35790:SF4">
    <property type="entry name" value="HTH-TYPE TRANSCRIPTIONAL REGULATOR PCHR"/>
    <property type="match status" value="1"/>
</dbReference>
<evidence type="ECO:0000256" key="2">
    <source>
        <dbReference type="ARBA" id="ARBA00023125"/>
    </source>
</evidence>
<dbReference type="SUPFAM" id="SSF46785">
    <property type="entry name" value="Winged helix' DNA-binding domain"/>
    <property type="match status" value="1"/>
</dbReference>
<evidence type="ECO:0000256" key="3">
    <source>
        <dbReference type="ARBA" id="ARBA00023163"/>
    </source>
</evidence>
<dbReference type="AlphaFoldDB" id="A0AAX0QV31"/>
<evidence type="ECO:0000313" key="8">
    <source>
        <dbReference type="Proteomes" id="UP000266198"/>
    </source>
</evidence>
<dbReference type="PROSITE" id="PS01117">
    <property type="entry name" value="HTH_MARR_1"/>
    <property type="match status" value="1"/>
</dbReference>
<dbReference type="CDD" id="cd00090">
    <property type="entry name" value="HTH_ARSR"/>
    <property type="match status" value="1"/>
</dbReference>
<evidence type="ECO:0000313" key="7">
    <source>
        <dbReference type="Proteomes" id="UP000217473"/>
    </source>
</evidence>
<dbReference type="PROSITE" id="PS50995">
    <property type="entry name" value="HTH_MARR_2"/>
    <property type="match status" value="1"/>
</dbReference>
<name>A0AAX0QV31_9STAP</name>
<keyword evidence="2" id="KW-0238">DNA-binding</keyword>
<dbReference type="EMBL" id="MWUR01000003">
    <property type="protein sequence ID" value="PCF51791.1"/>
    <property type="molecule type" value="Genomic_DNA"/>
</dbReference>
<dbReference type="InterPro" id="IPR052067">
    <property type="entry name" value="Metal_resp_HTH_trans_reg"/>
</dbReference>
<dbReference type="GO" id="GO:0003700">
    <property type="term" value="F:DNA-binding transcription factor activity"/>
    <property type="evidence" value="ECO:0007669"/>
    <property type="project" value="InterPro"/>
</dbReference>
<keyword evidence="8" id="KW-1185">Reference proteome</keyword>
<dbReference type="EMBL" id="NIPK01000032">
    <property type="protein sequence ID" value="RIZ50175.1"/>
    <property type="molecule type" value="Genomic_DNA"/>
</dbReference>
<dbReference type="SMART" id="SM00347">
    <property type="entry name" value="HTH_MARR"/>
    <property type="match status" value="1"/>
</dbReference>
<proteinExistence type="predicted"/>
<feature type="domain" description="HTH marR-type" evidence="4">
    <location>
        <begin position="4"/>
        <end position="144"/>
    </location>
</feature>
<dbReference type="Proteomes" id="UP000217473">
    <property type="component" value="Unassembled WGS sequence"/>
</dbReference>
<keyword evidence="1" id="KW-0805">Transcription regulation</keyword>
<dbReference type="Proteomes" id="UP000266198">
    <property type="component" value="Unassembled WGS sequence"/>
</dbReference>
<accession>A0AAX0QV31</accession>
<dbReference type="Gene3D" id="6.10.140.1680">
    <property type="match status" value="1"/>
</dbReference>
<keyword evidence="3" id="KW-0804">Transcription</keyword>
<dbReference type="RefSeq" id="WP_096543226.1">
    <property type="nucleotide sequence ID" value="NZ_CP094736.1"/>
</dbReference>
<dbReference type="Gene3D" id="1.10.10.10">
    <property type="entry name" value="Winged helix-like DNA-binding domain superfamily/Winged helix DNA-binding domain"/>
    <property type="match status" value="1"/>
</dbReference>